<feature type="transmembrane region" description="Helical" evidence="6">
    <location>
        <begin position="217"/>
        <end position="236"/>
    </location>
</feature>
<dbReference type="Pfam" id="PF03772">
    <property type="entry name" value="Competence"/>
    <property type="match status" value="1"/>
</dbReference>
<reference evidence="8 9" key="1">
    <citation type="submission" date="2019-03" db="EMBL/GenBank/DDBJ databases">
        <title>Genomic Encyclopedia of Type Strains, Phase III (KMG-III): the genomes of soil and plant-associated and newly described type strains.</title>
        <authorList>
            <person name="Whitman W."/>
        </authorList>
    </citation>
    <scope>NUCLEOTIDE SEQUENCE [LARGE SCALE GENOMIC DNA]</scope>
    <source>
        <strain evidence="8 9">CECT 7378</strain>
    </source>
</reference>
<dbReference type="PANTHER" id="PTHR30619:SF7">
    <property type="entry name" value="BETA-LACTAMASE DOMAIN PROTEIN"/>
    <property type="match status" value="1"/>
</dbReference>
<gene>
    <name evidence="8" type="ORF">DFP79_2664</name>
</gene>
<keyword evidence="9" id="KW-1185">Reference proteome</keyword>
<feature type="transmembrane region" description="Helical" evidence="6">
    <location>
        <begin position="320"/>
        <end position="338"/>
    </location>
</feature>
<feature type="transmembrane region" description="Helical" evidence="6">
    <location>
        <begin position="378"/>
        <end position="399"/>
    </location>
</feature>
<feature type="transmembrane region" description="Helical" evidence="6">
    <location>
        <begin position="7"/>
        <end position="35"/>
    </location>
</feature>
<keyword evidence="4 6" id="KW-1133">Transmembrane helix</keyword>
<evidence type="ECO:0000256" key="2">
    <source>
        <dbReference type="ARBA" id="ARBA00022475"/>
    </source>
</evidence>
<evidence type="ECO:0000256" key="1">
    <source>
        <dbReference type="ARBA" id="ARBA00004651"/>
    </source>
</evidence>
<dbReference type="NCBIfam" id="TIGR00360">
    <property type="entry name" value="ComEC_N-term"/>
    <property type="match status" value="1"/>
</dbReference>
<dbReference type="EMBL" id="SNXC01000013">
    <property type="protein sequence ID" value="TDO96895.1"/>
    <property type="molecule type" value="Genomic_DNA"/>
</dbReference>
<evidence type="ECO:0000313" key="9">
    <source>
        <dbReference type="Proteomes" id="UP000294656"/>
    </source>
</evidence>
<organism evidence="8 9">
    <name type="scientific">Marinomonas balearica</name>
    <dbReference type="NCBI Taxonomy" id="491947"/>
    <lineage>
        <taxon>Bacteria</taxon>
        <taxon>Pseudomonadati</taxon>
        <taxon>Pseudomonadota</taxon>
        <taxon>Gammaproteobacteria</taxon>
        <taxon>Oceanospirillales</taxon>
        <taxon>Oceanospirillaceae</taxon>
        <taxon>Marinomonas</taxon>
    </lineage>
</organism>
<evidence type="ECO:0000256" key="5">
    <source>
        <dbReference type="ARBA" id="ARBA00023136"/>
    </source>
</evidence>
<evidence type="ECO:0000313" key="8">
    <source>
        <dbReference type="EMBL" id="TDO96895.1"/>
    </source>
</evidence>
<dbReference type="InterPro" id="IPR004477">
    <property type="entry name" value="ComEC_N"/>
</dbReference>
<comment type="subcellular location">
    <subcellularLocation>
        <location evidence="1">Cell membrane</location>
        <topology evidence="1">Multi-pass membrane protein</topology>
    </subcellularLocation>
</comment>
<dbReference type="AlphaFoldDB" id="A0A4R6M7M3"/>
<feature type="transmembrane region" description="Helical" evidence="6">
    <location>
        <begin position="406"/>
        <end position="426"/>
    </location>
</feature>
<keyword evidence="2" id="KW-1003">Cell membrane</keyword>
<feature type="transmembrane region" description="Helical" evidence="6">
    <location>
        <begin position="41"/>
        <end position="59"/>
    </location>
</feature>
<dbReference type="OrthoDB" id="9761531at2"/>
<accession>A0A4R6M7M3</accession>
<proteinExistence type="predicted"/>
<dbReference type="InterPro" id="IPR052159">
    <property type="entry name" value="Competence_DNA_uptake"/>
</dbReference>
<feature type="transmembrane region" description="Helical" evidence="6">
    <location>
        <begin position="248"/>
        <end position="271"/>
    </location>
</feature>
<dbReference type="Proteomes" id="UP000294656">
    <property type="component" value="Unassembled WGS sequence"/>
</dbReference>
<name>A0A4R6M7M3_9GAMM</name>
<protein>
    <submittedName>
        <fullName evidence="8">Competence protein ComEC</fullName>
    </submittedName>
</protein>
<keyword evidence="3 6" id="KW-0812">Transmembrane</keyword>
<dbReference type="PANTHER" id="PTHR30619">
    <property type="entry name" value="DNA INTERNALIZATION/COMPETENCE PROTEIN COMEC/REC2"/>
    <property type="match status" value="1"/>
</dbReference>
<keyword evidence="5 6" id="KW-0472">Membrane</keyword>
<evidence type="ECO:0000259" key="7">
    <source>
        <dbReference type="Pfam" id="PF03772"/>
    </source>
</evidence>
<feature type="transmembrane region" description="Helical" evidence="6">
    <location>
        <begin position="446"/>
        <end position="473"/>
    </location>
</feature>
<dbReference type="GO" id="GO:0005886">
    <property type="term" value="C:plasma membrane"/>
    <property type="evidence" value="ECO:0007669"/>
    <property type="project" value="UniProtKB-SubCell"/>
</dbReference>
<sequence>MLIINLIVLVSGMLVPQNLIALYSTCIILLCLYLIWTERYLGAIFIFLVILLLFFHNVFSLKTPLLSDRPNSVMLSISDNCYTDKTNRFNGLDVLIVDKYSKRQDIYSLCRVSLDDSLEVDLRLVSIRKEYPVAAFGSFYQKMAFQNGCVAVLLVNLKEVMNNSELSSVKLGVYSGVYKDVGGYESWRYSQALLYGDKSLLTQSDVWVIRQLGLSHLFVVSGMHVGFVCILGWWLAKFIWRFLPKNCVFYLSDILLLRAGVCTFFAVYYASLVGWSDPVKRSVLMACTYFVVQLMGVRTNISTVLFSVMLFMLMLEPFRLISPSFWLSFGMVFVLIAISRTFSSFKTVRTQCMLSLCSLALIFGWQDQISSVSPLANMLMLPVVGLVWFPVIVVSSLFYELFEFDVYFMLDPVLVWLINALEWVAFNVTPVNLVLSDLPYKKLSLILIMLAGLAIFSIGRSVIFLLCAFVLMFSPTFFEQMSGAFVVYNKNGDLYEKRDDQLQAIALNHNQATVPLSKLNEKALLLSGNVHLLVDANVGADYIIENDIDWVITAGFLPKRVFNLLSALDVEVVYLPMNESFYIVPDNEKVIVKSSSCSQMSVLFNSMYCMRVAELNSMLNLDRL</sequence>
<evidence type="ECO:0000256" key="4">
    <source>
        <dbReference type="ARBA" id="ARBA00022989"/>
    </source>
</evidence>
<feature type="transmembrane region" description="Helical" evidence="6">
    <location>
        <begin position="283"/>
        <end position="314"/>
    </location>
</feature>
<comment type="caution">
    <text evidence="8">The sequence shown here is derived from an EMBL/GenBank/DDBJ whole genome shotgun (WGS) entry which is preliminary data.</text>
</comment>
<feature type="domain" description="ComEC/Rec2-related protein" evidence="7">
    <location>
        <begin position="193"/>
        <end position="456"/>
    </location>
</feature>
<evidence type="ECO:0000256" key="3">
    <source>
        <dbReference type="ARBA" id="ARBA00022692"/>
    </source>
</evidence>
<evidence type="ECO:0000256" key="6">
    <source>
        <dbReference type="SAM" id="Phobius"/>
    </source>
</evidence>